<organism evidence="2 3">
    <name type="scientific">Fundidesulfovibrio magnetotacticus</name>
    <dbReference type="NCBI Taxonomy" id="2730080"/>
    <lineage>
        <taxon>Bacteria</taxon>
        <taxon>Pseudomonadati</taxon>
        <taxon>Thermodesulfobacteriota</taxon>
        <taxon>Desulfovibrionia</taxon>
        <taxon>Desulfovibrionales</taxon>
        <taxon>Desulfovibrionaceae</taxon>
        <taxon>Fundidesulfovibrio</taxon>
    </lineage>
</organism>
<name>A0A6V8LWW1_9BACT</name>
<evidence type="ECO:0008006" key="4">
    <source>
        <dbReference type="Google" id="ProtNLM"/>
    </source>
</evidence>
<comment type="caution">
    <text evidence="2">The sequence shown here is derived from an EMBL/GenBank/DDBJ whole genome shotgun (WGS) entry which is preliminary data.</text>
</comment>
<gene>
    <name evidence="2" type="ORF">NNJEOMEG_01986</name>
</gene>
<reference evidence="2 3" key="2">
    <citation type="submission" date="2020-05" db="EMBL/GenBank/DDBJ databases">
        <title>Draft genome sequence of Desulfovibrio sp. strainFSS-1.</title>
        <authorList>
            <person name="Shimoshige H."/>
            <person name="Kobayashi H."/>
            <person name="Maekawa T."/>
        </authorList>
    </citation>
    <scope>NUCLEOTIDE SEQUENCE [LARGE SCALE GENOMIC DNA]</scope>
    <source>
        <strain evidence="2 3">SIID29052-01</strain>
    </source>
</reference>
<accession>A0A6V8LWW1</accession>
<sequence length="117" mass="13038">MHATSKTLATPLALVLILALLPPVLGGCSGEDLKKQLEQKNQLLAAQEGEIKKLKEDMAARDLDLKNQCEQRIQKLTAQQKHQVDALNAKVAELSRKKEQDRSQKADPDKSKSKSRR</sequence>
<proteinExistence type="predicted"/>
<evidence type="ECO:0000313" key="2">
    <source>
        <dbReference type="EMBL" id="GFK94147.1"/>
    </source>
</evidence>
<dbReference type="AlphaFoldDB" id="A0A6V8LWW1"/>
<protein>
    <recommendedName>
        <fullName evidence="4">Lipoprotein</fullName>
    </recommendedName>
</protein>
<keyword evidence="3" id="KW-1185">Reference proteome</keyword>
<dbReference type="RefSeq" id="WP_173083943.1">
    <property type="nucleotide sequence ID" value="NZ_BLTE01000008.1"/>
</dbReference>
<evidence type="ECO:0000256" key="1">
    <source>
        <dbReference type="SAM" id="MobiDB-lite"/>
    </source>
</evidence>
<reference evidence="2 3" key="1">
    <citation type="submission" date="2020-04" db="EMBL/GenBank/DDBJ databases">
        <authorList>
            <consortium name="Desulfovibrio sp. FSS-1 genome sequencing consortium"/>
            <person name="Shimoshige H."/>
            <person name="Kobayashi H."/>
            <person name="Maekawa T."/>
        </authorList>
    </citation>
    <scope>NUCLEOTIDE SEQUENCE [LARGE SCALE GENOMIC DNA]</scope>
    <source>
        <strain evidence="2 3">SIID29052-01</strain>
    </source>
</reference>
<dbReference type="Proteomes" id="UP000494245">
    <property type="component" value="Unassembled WGS sequence"/>
</dbReference>
<dbReference type="EMBL" id="BLTE01000008">
    <property type="protein sequence ID" value="GFK94147.1"/>
    <property type="molecule type" value="Genomic_DNA"/>
</dbReference>
<dbReference type="PROSITE" id="PS51257">
    <property type="entry name" value="PROKAR_LIPOPROTEIN"/>
    <property type="match status" value="1"/>
</dbReference>
<feature type="region of interest" description="Disordered" evidence="1">
    <location>
        <begin position="93"/>
        <end position="117"/>
    </location>
</feature>
<evidence type="ECO:0000313" key="3">
    <source>
        <dbReference type="Proteomes" id="UP000494245"/>
    </source>
</evidence>